<reference evidence="2" key="1">
    <citation type="journal article" date="2020" name="mSystems">
        <title>Genome- and Community-Level Interaction Insights into Carbon Utilization and Element Cycling Functions of Hydrothermarchaeota in Hydrothermal Sediment.</title>
        <authorList>
            <person name="Zhou Z."/>
            <person name="Liu Y."/>
            <person name="Xu W."/>
            <person name="Pan J."/>
            <person name="Luo Z.H."/>
            <person name="Li M."/>
        </authorList>
    </citation>
    <scope>NUCLEOTIDE SEQUENCE [LARGE SCALE GENOMIC DNA]</scope>
    <source>
        <strain evidence="2">SpSt-361</strain>
    </source>
</reference>
<organism evidence="2">
    <name type="scientific">candidate division WWE3 bacterium</name>
    <dbReference type="NCBI Taxonomy" id="2053526"/>
    <lineage>
        <taxon>Bacteria</taxon>
        <taxon>Katanobacteria</taxon>
    </lineage>
</organism>
<name>A0A831Z0H3_UNCKA</name>
<dbReference type="InterPro" id="IPR013229">
    <property type="entry name" value="PEGA"/>
</dbReference>
<comment type="caution">
    <text evidence="2">The sequence shown here is derived from an EMBL/GenBank/DDBJ whole genome shotgun (WGS) entry which is preliminary data.</text>
</comment>
<evidence type="ECO:0000259" key="1">
    <source>
        <dbReference type="PROSITE" id="PS51781"/>
    </source>
</evidence>
<dbReference type="Gene3D" id="2.30.30.40">
    <property type="entry name" value="SH3 Domains"/>
    <property type="match status" value="1"/>
</dbReference>
<gene>
    <name evidence="2" type="ORF">ENR01_02530</name>
</gene>
<feature type="domain" description="SH3b" evidence="1">
    <location>
        <begin position="294"/>
        <end position="356"/>
    </location>
</feature>
<dbReference type="InterPro" id="IPR003646">
    <property type="entry name" value="SH3-like_bac-type"/>
</dbReference>
<protein>
    <submittedName>
        <fullName evidence="2">PEGA domain-containing protein</fullName>
    </submittedName>
</protein>
<dbReference type="AlphaFoldDB" id="A0A831Z0H3"/>
<accession>A0A831Z0H3</accession>
<dbReference type="SMART" id="SM00287">
    <property type="entry name" value="SH3b"/>
    <property type="match status" value="1"/>
</dbReference>
<evidence type="ECO:0000313" key="2">
    <source>
        <dbReference type="EMBL" id="HEX62008.1"/>
    </source>
</evidence>
<dbReference type="PROSITE" id="PS51781">
    <property type="entry name" value="SH3B"/>
    <property type="match status" value="1"/>
</dbReference>
<sequence>MLSKFRGLLILAIVLGLIFVVFLSGAVSKNAALSVSSDPAGQKILLDNKEAGVTPYLSDQLEAGNPVLSFGSFNQKIRLTAGALTVVNWVLGPSETFSAGEVVWFSESSTGSELVVITNPVAEVFLNGESLGESPLSKPLSVGEYDLEIKKGGYFPRKIKIAVKESLRLNVSARLALQPFPEEPRQLSAPSPNLIVWDLSGIPSLASTETASDWVSGAVFWSSRMEEPAAYDFFLTAGGKLYDATGSEVSLESLTQISDRKTVGYLSDAPGALSSAASTTLNSLASRLYPAPPQVKILDTGIGYLKVRSGPGKSYSEIGRANVGATYTYLGEQSGWYKISFGGGEGWVSSDYSKKL</sequence>
<dbReference type="Pfam" id="PF08308">
    <property type="entry name" value="PEGA"/>
    <property type="match status" value="1"/>
</dbReference>
<dbReference type="Pfam" id="PF08239">
    <property type="entry name" value="SH3_3"/>
    <property type="match status" value="1"/>
</dbReference>
<dbReference type="EMBL" id="DSPJ01000067">
    <property type="protein sequence ID" value="HEX62008.1"/>
    <property type="molecule type" value="Genomic_DNA"/>
</dbReference>
<proteinExistence type="predicted"/>